<sequence length="463" mass="50213">MNNRRSPLARLQSYAPVKTPVIEAQAEGRITRSVGLTLEAVGLNVSIGRQCEVITADKRRIEAEVVGFSGDKVFLMPIKNIDGLQPGARVVPVSAQAGIRIGPQLLGRVINGIGQPIDNKGPLVGDEFLDFIPREINPLQRHPISEPLDVGIRAINALITVGRGQRLGLFAGSGVGKSVLMGMMTRFTTADVVVVGLVGERGREVKEFIDHILGEEGMRRAVVVASPADDAPLMRLRASQLSSRVAEHYRDKGKNVLLLMDSLTRFAQAQREIALAIGEPPATKGYPPSVFAKIPQLVERAGNAAANEGSITAFYTVLTEGDDLQDPIADSARAILDGHVVLSRRLAEEGIYPAIDVEASISRAMQNIVAEDHVKMMQRFKQLLSRYQQNRDLISIGAYTPGADPETDMAIERFPHLRAFIQQGLREPVHLSEAINHLQSLLKVTPPPAARGASPLAAQHKKL</sequence>
<evidence type="ECO:0000313" key="19">
    <source>
        <dbReference type="Proteomes" id="UP000652567"/>
    </source>
</evidence>
<keyword evidence="5" id="KW-0963">Cytoplasm</keyword>
<keyword evidence="10" id="KW-0653">Protein transport</keyword>
<dbReference type="Gene3D" id="3.40.50.12240">
    <property type="match status" value="1"/>
</dbReference>
<keyword evidence="7" id="KW-0375">Hydrogen ion transport</keyword>
<dbReference type="InterPro" id="IPR020003">
    <property type="entry name" value="ATPase_a/bsu_AS"/>
</dbReference>
<keyword evidence="8" id="KW-1005">Bacterial flagellum biogenesis</keyword>
<keyword evidence="18" id="KW-0969">Cilium</keyword>
<gene>
    <name evidence="18" type="ORF">C4F51_09380</name>
</gene>
<dbReference type="GO" id="GO:0044780">
    <property type="term" value="P:bacterial-type flagellum assembly"/>
    <property type="evidence" value="ECO:0007669"/>
    <property type="project" value="InterPro"/>
</dbReference>
<dbReference type="PANTHER" id="PTHR15184:SF81">
    <property type="entry name" value="FLAGELLUM-SPECIFIC ATP SYNTHASE"/>
    <property type="match status" value="1"/>
</dbReference>
<evidence type="ECO:0000256" key="1">
    <source>
        <dbReference type="ARBA" id="ARBA00004496"/>
    </source>
</evidence>
<evidence type="ECO:0000256" key="3">
    <source>
        <dbReference type="ARBA" id="ARBA00020580"/>
    </source>
</evidence>
<evidence type="ECO:0000313" key="18">
    <source>
        <dbReference type="EMBL" id="MBE8717399.1"/>
    </source>
</evidence>
<keyword evidence="19" id="KW-1185">Reference proteome</keyword>
<accession>A0A928V6E1</accession>
<dbReference type="Proteomes" id="UP000652567">
    <property type="component" value="Unassembled WGS sequence"/>
</dbReference>
<dbReference type="RefSeq" id="WP_193909234.1">
    <property type="nucleotide sequence ID" value="NZ_PRDL01000001.1"/>
</dbReference>
<dbReference type="GO" id="GO:0008564">
    <property type="term" value="F:protein-exporting ATPase activity"/>
    <property type="evidence" value="ECO:0007669"/>
    <property type="project" value="UniProtKB-EC"/>
</dbReference>
<evidence type="ECO:0000256" key="14">
    <source>
        <dbReference type="ARBA" id="ARBA00023310"/>
    </source>
</evidence>
<dbReference type="GO" id="GO:0016887">
    <property type="term" value="F:ATP hydrolysis activity"/>
    <property type="evidence" value="ECO:0007669"/>
    <property type="project" value="InterPro"/>
</dbReference>
<evidence type="ECO:0000256" key="6">
    <source>
        <dbReference type="ARBA" id="ARBA00022741"/>
    </source>
</evidence>
<keyword evidence="4" id="KW-0813">Transport</keyword>
<keyword evidence="18" id="KW-0282">Flagellum</keyword>
<evidence type="ECO:0000256" key="2">
    <source>
        <dbReference type="ARBA" id="ARBA00012473"/>
    </source>
</evidence>
<comment type="subcellular location">
    <subcellularLocation>
        <location evidence="1">Cytoplasm</location>
    </subcellularLocation>
</comment>
<dbReference type="GO" id="GO:0071973">
    <property type="term" value="P:bacterial-type flagellum-dependent cell motility"/>
    <property type="evidence" value="ECO:0007669"/>
    <property type="project" value="InterPro"/>
</dbReference>
<proteinExistence type="inferred from homology"/>
<dbReference type="GO" id="GO:0030257">
    <property type="term" value="C:type III protein secretion system complex"/>
    <property type="evidence" value="ECO:0007669"/>
    <property type="project" value="InterPro"/>
</dbReference>
<evidence type="ECO:0000256" key="7">
    <source>
        <dbReference type="ARBA" id="ARBA00022781"/>
    </source>
</evidence>
<evidence type="ECO:0000256" key="12">
    <source>
        <dbReference type="ARBA" id="ARBA00023065"/>
    </source>
</evidence>
<dbReference type="InterPro" id="IPR003593">
    <property type="entry name" value="AAA+_ATPase"/>
</dbReference>
<keyword evidence="18" id="KW-0966">Cell projection</keyword>
<evidence type="ECO:0000256" key="9">
    <source>
        <dbReference type="ARBA" id="ARBA00022840"/>
    </source>
</evidence>
<dbReference type="InterPro" id="IPR005714">
    <property type="entry name" value="ATPase_T3SS_FliI/YscN"/>
</dbReference>
<dbReference type="NCBIfam" id="TIGR03496">
    <property type="entry name" value="FliI_clade1"/>
    <property type="match status" value="1"/>
</dbReference>
<comment type="caution">
    <text evidence="18">The sequence shown here is derived from an EMBL/GenBank/DDBJ whole genome shotgun (WGS) entry which is preliminary data.</text>
</comment>
<dbReference type="AlphaFoldDB" id="A0A928V6E1"/>
<reference evidence="18" key="1">
    <citation type="submission" date="2018-07" db="EMBL/GenBank/DDBJ databases">
        <title>Genome assembly of strain Ka43.</title>
        <authorList>
            <person name="Kukolya J."/>
            <person name="Nagy I."/>
            <person name="Horvath B."/>
            <person name="Toth A."/>
        </authorList>
    </citation>
    <scope>NUCLEOTIDE SEQUENCE</scope>
    <source>
        <strain evidence="18">KB43</strain>
    </source>
</reference>
<organism evidence="18 19">
    <name type="scientific">Cellvibrio polysaccharolyticus</name>
    <dbReference type="NCBI Taxonomy" id="2082724"/>
    <lineage>
        <taxon>Bacteria</taxon>
        <taxon>Pseudomonadati</taxon>
        <taxon>Pseudomonadota</taxon>
        <taxon>Gammaproteobacteria</taxon>
        <taxon>Cellvibrionales</taxon>
        <taxon>Cellvibrionaceae</taxon>
        <taxon>Cellvibrio</taxon>
    </lineage>
</organism>
<dbReference type="GO" id="GO:0046933">
    <property type="term" value="F:proton-transporting ATP synthase activity, rotational mechanism"/>
    <property type="evidence" value="ECO:0007669"/>
    <property type="project" value="TreeGrafter"/>
</dbReference>
<dbReference type="GO" id="GO:0030254">
    <property type="term" value="P:protein secretion by the type III secretion system"/>
    <property type="evidence" value="ECO:0007669"/>
    <property type="project" value="InterPro"/>
</dbReference>
<dbReference type="SUPFAM" id="SSF52540">
    <property type="entry name" value="P-loop containing nucleoside triphosphate hydrolases"/>
    <property type="match status" value="1"/>
</dbReference>
<evidence type="ECO:0000259" key="17">
    <source>
        <dbReference type="SMART" id="SM00382"/>
    </source>
</evidence>
<dbReference type="FunFam" id="3.40.50.12240:FF:000002">
    <property type="entry name" value="Flagellum-specific ATP synthase FliI"/>
    <property type="match status" value="1"/>
</dbReference>
<name>A0A928V6E1_9GAMM</name>
<dbReference type="PROSITE" id="PS00152">
    <property type="entry name" value="ATPASE_ALPHA_BETA"/>
    <property type="match status" value="1"/>
</dbReference>
<keyword evidence="13" id="KW-1006">Bacterial flagellum protein export</keyword>
<dbReference type="Pfam" id="PF02874">
    <property type="entry name" value="ATP-synt_ab_N"/>
    <property type="match status" value="1"/>
</dbReference>
<dbReference type="SMART" id="SM00382">
    <property type="entry name" value="AAA"/>
    <property type="match status" value="1"/>
</dbReference>
<dbReference type="InterPro" id="IPR050053">
    <property type="entry name" value="ATPase_alpha/beta_chains"/>
</dbReference>
<dbReference type="GO" id="GO:0005524">
    <property type="term" value="F:ATP binding"/>
    <property type="evidence" value="ECO:0007669"/>
    <property type="project" value="UniProtKB-KW"/>
</dbReference>
<keyword evidence="11" id="KW-1278">Translocase</keyword>
<dbReference type="InterPro" id="IPR020005">
    <property type="entry name" value="FliI_clade1"/>
</dbReference>
<protein>
    <recommendedName>
        <fullName evidence="3">Flagellum-specific ATP synthase</fullName>
        <ecNumber evidence="2">7.1.2.2</ecNumber>
    </recommendedName>
</protein>
<dbReference type="NCBIfam" id="TIGR01026">
    <property type="entry name" value="fliI_yscN"/>
    <property type="match status" value="1"/>
</dbReference>
<evidence type="ECO:0000256" key="8">
    <source>
        <dbReference type="ARBA" id="ARBA00022795"/>
    </source>
</evidence>
<evidence type="ECO:0000256" key="5">
    <source>
        <dbReference type="ARBA" id="ARBA00022490"/>
    </source>
</evidence>
<evidence type="ECO:0000256" key="4">
    <source>
        <dbReference type="ARBA" id="ARBA00022448"/>
    </source>
</evidence>
<dbReference type="CDD" id="cd18117">
    <property type="entry name" value="ATP-synt_flagellum-secretory_path_III_N"/>
    <property type="match status" value="1"/>
</dbReference>
<evidence type="ECO:0000256" key="10">
    <source>
        <dbReference type="ARBA" id="ARBA00022927"/>
    </source>
</evidence>
<keyword evidence="9" id="KW-0067">ATP-binding</keyword>
<comment type="catalytic activity">
    <reaction evidence="16">
        <text>ATP + H2O + cellular proteinSide 1 = ADP + phosphate + cellular proteinSide 2.</text>
        <dbReference type="EC" id="7.4.2.8"/>
    </reaction>
</comment>
<dbReference type="GO" id="GO:0005737">
    <property type="term" value="C:cytoplasm"/>
    <property type="evidence" value="ECO:0007669"/>
    <property type="project" value="UniProtKB-SubCell"/>
</dbReference>
<feature type="domain" description="AAA+ ATPase" evidence="17">
    <location>
        <begin position="163"/>
        <end position="346"/>
    </location>
</feature>
<dbReference type="EC" id="7.1.2.2" evidence="2"/>
<evidence type="ECO:0000256" key="15">
    <source>
        <dbReference type="ARBA" id="ARBA00024342"/>
    </source>
</evidence>
<evidence type="ECO:0000256" key="16">
    <source>
        <dbReference type="ARBA" id="ARBA00034006"/>
    </source>
</evidence>
<dbReference type="Pfam" id="PF00006">
    <property type="entry name" value="ATP-synt_ab"/>
    <property type="match status" value="1"/>
</dbReference>
<evidence type="ECO:0000256" key="11">
    <source>
        <dbReference type="ARBA" id="ARBA00022967"/>
    </source>
</evidence>
<dbReference type="InterPro" id="IPR027417">
    <property type="entry name" value="P-loop_NTPase"/>
</dbReference>
<dbReference type="EMBL" id="PRDL01000001">
    <property type="protein sequence ID" value="MBE8717399.1"/>
    <property type="molecule type" value="Genomic_DNA"/>
</dbReference>
<comment type="similarity">
    <text evidence="15">Belongs to the ATPase alpha/beta chains family. T3SS ATPase subfamily.</text>
</comment>
<dbReference type="CDD" id="cd01136">
    <property type="entry name" value="ATPase_flagellum-secretory_path_III"/>
    <property type="match status" value="1"/>
</dbReference>
<keyword evidence="6" id="KW-0547">Nucleotide-binding</keyword>
<dbReference type="InterPro" id="IPR000194">
    <property type="entry name" value="ATPase_F1/V1/A1_a/bsu_nucl-bd"/>
</dbReference>
<dbReference type="PANTHER" id="PTHR15184">
    <property type="entry name" value="ATP SYNTHASE"/>
    <property type="match status" value="1"/>
</dbReference>
<keyword evidence="14" id="KW-0066">ATP synthesis</keyword>
<keyword evidence="12" id="KW-0406">Ion transport</keyword>
<evidence type="ECO:0000256" key="13">
    <source>
        <dbReference type="ARBA" id="ARBA00023225"/>
    </source>
</evidence>
<dbReference type="Pfam" id="PF18269">
    <property type="entry name" value="T3SS_ATPase_C"/>
    <property type="match status" value="1"/>
</dbReference>
<dbReference type="InterPro" id="IPR004100">
    <property type="entry name" value="ATPase_F1/V1/A1_a/bsu_N"/>
</dbReference>
<dbReference type="InterPro" id="IPR040627">
    <property type="entry name" value="T3SS_ATPase_C"/>
</dbReference>